<dbReference type="AlphaFoldDB" id="A0A2M7ATB5"/>
<evidence type="ECO:0000259" key="3">
    <source>
        <dbReference type="Pfam" id="PF19077"/>
    </source>
</evidence>
<dbReference type="Pfam" id="PF19077">
    <property type="entry name" value="Big_13"/>
    <property type="match status" value="1"/>
</dbReference>
<protein>
    <recommendedName>
        <fullName evidence="3">Bacterial Ig-like domain-containing protein</fullName>
    </recommendedName>
</protein>
<keyword evidence="2" id="KW-0732">Signal</keyword>
<gene>
    <name evidence="4" type="ORF">COS78_00315</name>
</gene>
<reference evidence="5" key="1">
    <citation type="submission" date="2017-09" db="EMBL/GenBank/DDBJ databases">
        <title>Depth-based differentiation of microbial function through sediment-hosted aquifers and enrichment of novel symbionts in the deep terrestrial subsurface.</title>
        <authorList>
            <person name="Probst A.J."/>
            <person name="Ladd B."/>
            <person name="Jarett J.K."/>
            <person name="Geller-Mcgrath D.E."/>
            <person name="Sieber C.M.K."/>
            <person name="Emerson J.B."/>
            <person name="Anantharaman K."/>
            <person name="Thomas B.C."/>
            <person name="Malmstrom R."/>
            <person name="Stieglmeier M."/>
            <person name="Klingl A."/>
            <person name="Woyke T."/>
            <person name="Ryan C.M."/>
            <person name="Banfield J.F."/>
        </authorList>
    </citation>
    <scope>NUCLEOTIDE SEQUENCE [LARGE SCALE GENOMIC DNA]</scope>
</reference>
<evidence type="ECO:0000313" key="5">
    <source>
        <dbReference type="Proteomes" id="UP000231407"/>
    </source>
</evidence>
<evidence type="ECO:0000256" key="1">
    <source>
        <dbReference type="SAM" id="Phobius"/>
    </source>
</evidence>
<name>A0A2M7ATB5_9BACT</name>
<dbReference type="Proteomes" id="UP000231407">
    <property type="component" value="Unassembled WGS sequence"/>
</dbReference>
<dbReference type="InterPro" id="IPR044016">
    <property type="entry name" value="Big_13"/>
</dbReference>
<dbReference type="EMBL" id="PEWA01000005">
    <property type="protein sequence ID" value="PIU73803.1"/>
    <property type="molecule type" value="Genomic_DNA"/>
</dbReference>
<keyword evidence="1" id="KW-0812">Transmembrane</keyword>
<proteinExistence type="predicted"/>
<feature type="transmembrane region" description="Helical" evidence="1">
    <location>
        <begin position="133"/>
        <end position="155"/>
    </location>
</feature>
<evidence type="ECO:0000313" key="4">
    <source>
        <dbReference type="EMBL" id="PIU73803.1"/>
    </source>
</evidence>
<accession>A0A2M7ATB5</accession>
<feature type="signal peptide" evidence="2">
    <location>
        <begin position="1"/>
        <end position="21"/>
    </location>
</feature>
<organism evidence="4 5">
    <name type="scientific">Candidatus Shapirobacteria bacterium CG06_land_8_20_14_3_00_40_12</name>
    <dbReference type="NCBI Taxonomy" id="1974881"/>
    <lineage>
        <taxon>Bacteria</taxon>
        <taxon>Candidatus Shapironibacteriota</taxon>
    </lineage>
</organism>
<dbReference type="Gene3D" id="2.60.40.10">
    <property type="entry name" value="Immunoglobulins"/>
    <property type="match status" value="1"/>
</dbReference>
<sequence length="156" mass="16498">MRKIWLLTIAVFFLTVSETLAAGFNLKSIGNVSTDGKQISHWWYTSNQPTFRGEAGTGADVAVDIDGTTLQVSTDSAGDWVFTPTTSLTDGDHLVTLASSGSEIKFTLTIGAANVDWNAVQAGTGEALPTVGIAWPTMALLGMAVFFLLSGARVIR</sequence>
<evidence type="ECO:0000256" key="2">
    <source>
        <dbReference type="SAM" id="SignalP"/>
    </source>
</evidence>
<comment type="caution">
    <text evidence="4">The sequence shown here is derived from an EMBL/GenBank/DDBJ whole genome shotgun (WGS) entry which is preliminary data.</text>
</comment>
<dbReference type="InterPro" id="IPR013783">
    <property type="entry name" value="Ig-like_fold"/>
</dbReference>
<keyword evidence="1" id="KW-1133">Transmembrane helix</keyword>
<feature type="chain" id="PRO_5014623889" description="Bacterial Ig-like domain-containing protein" evidence="2">
    <location>
        <begin position="22"/>
        <end position="156"/>
    </location>
</feature>
<keyword evidence="1" id="KW-0472">Membrane</keyword>
<feature type="domain" description="Bacterial Ig-like" evidence="3">
    <location>
        <begin position="46"/>
        <end position="97"/>
    </location>
</feature>